<dbReference type="InterPro" id="IPR007303">
    <property type="entry name" value="TIP41-like"/>
</dbReference>
<keyword evidence="3" id="KW-1185">Reference proteome</keyword>
<dbReference type="InParanoid" id="A0A5J5EMI4"/>
<gene>
    <name evidence="2" type="ORF">FN846DRAFT_963056</name>
</gene>
<proteinExistence type="inferred from homology"/>
<comment type="caution">
    <text evidence="2">The sequence shown here is derived from an EMBL/GenBank/DDBJ whole genome shotgun (WGS) entry which is preliminary data.</text>
</comment>
<dbReference type="InterPro" id="IPR051330">
    <property type="entry name" value="Phosphatase_reg/MetRdx"/>
</dbReference>
<dbReference type="PANTHER" id="PTHR21021">
    <property type="entry name" value="GAF/PUTATIVE CYTOSKELETAL PROTEIN"/>
    <property type="match status" value="1"/>
</dbReference>
<accession>A0A5J5EMI4</accession>
<reference evidence="2 3" key="1">
    <citation type="submission" date="2019-09" db="EMBL/GenBank/DDBJ databases">
        <title>Draft genome of the ectomycorrhizal ascomycete Sphaerosporella brunnea.</title>
        <authorList>
            <consortium name="DOE Joint Genome Institute"/>
            <person name="Benucci G.M."/>
            <person name="Marozzi G."/>
            <person name="Antonielli L."/>
            <person name="Sanchez S."/>
            <person name="Marco P."/>
            <person name="Wang X."/>
            <person name="Falini L.B."/>
            <person name="Barry K."/>
            <person name="Haridas S."/>
            <person name="Lipzen A."/>
            <person name="Labutti K."/>
            <person name="Grigoriev I.V."/>
            <person name="Murat C."/>
            <person name="Martin F."/>
            <person name="Albertini E."/>
            <person name="Donnini D."/>
            <person name="Bonito G."/>
        </authorList>
    </citation>
    <scope>NUCLEOTIDE SEQUENCE [LARGE SCALE GENOMIC DNA]</scope>
    <source>
        <strain evidence="2 3">Sb_GMNB300</strain>
    </source>
</reference>
<protein>
    <submittedName>
        <fullName evidence="2">TOR signaling pathway protein-like protein TipA</fullName>
    </submittedName>
</protein>
<evidence type="ECO:0000313" key="3">
    <source>
        <dbReference type="Proteomes" id="UP000326924"/>
    </source>
</evidence>
<dbReference type="AlphaFoldDB" id="A0A5J5EMI4"/>
<sequence>MTSFVAPTTVRDAGKIHTQSGWKVETHKYPICNSAEIEAMTSALGITPPEMIFGNNSVRVSHAASGFAIEFNAFDALDVVDKTGAQGMLKVAYSDEWQRMREKVSEEIRDVVRPFDWSYSTEWKGRVSGGELKESSDASIPYEKLRRPDPILLFDDVVLYEDELADNGIAMLSVKIRVMPERLLVLQRFFLRLDGVVVRIRDTRCFVEFATGECVREYVSRESKYEDVKKKLAMYPQDDIPSLMRDPNELVELLPIIETTREKATITMNA</sequence>
<dbReference type="GO" id="GO:0031929">
    <property type="term" value="P:TOR signaling"/>
    <property type="evidence" value="ECO:0007669"/>
    <property type="project" value="TreeGrafter"/>
</dbReference>
<evidence type="ECO:0000256" key="1">
    <source>
        <dbReference type="ARBA" id="ARBA00006658"/>
    </source>
</evidence>
<dbReference type="GO" id="GO:0005829">
    <property type="term" value="C:cytosol"/>
    <property type="evidence" value="ECO:0007669"/>
    <property type="project" value="TreeGrafter"/>
</dbReference>
<name>A0A5J5EMI4_9PEZI</name>
<dbReference type="PANTHER" id="PTHR21021:SF16">
    <property type="entry name" value="TIP41-LIKE PROTEIN"/>
    <property type="match status" value="1"/>
</dbReference>
<evidence type="ECO:0000313" key="2">
    <source>
        <dbReference type="EMBL" id="KAA8897805.1"/>
    </source>
</evidence>
<dbReference type="OrthoDB" id="10253878at2759"/>
<dbReference type="EMBL" id="VXIS01000192">
    <property type="protein sequence ID" value="KAA8897805.1"/>
    <property type="molecule type" value="Genomic_DNA"/>
</dbReference>
<dbReference type="FunCoup" id="A0A5J5EMI4">
    <property type="interactions" value="842"/>
</dbReference>
<comment type="similarity">
    <text evidence="1">Belongs to the TIP41 family.</text>
</comment>
<dbReference type="Pfam" id="PF04176">
    <property type="entry name" value="TIP41"/>
    <property type="match status" value="1"/>
</dbReference>
<dbReference type="Proteomes" id="UP000326924">
    <property type="component" value="Unassembled WGS sequence"/>
</dbReference>
<organism evidence="2 3">
    <name type="scientific">Sphaerosporella brunnea</name>
    <dbReference type="NCBI Taxonomy" id="1250544"/>
    <lineage>
        <taxon>Eukaryota</taxon>
        <taxon>Fungi</taxon>
        <taxon>Dikarya</taxon>
        <taxon>Ascomycota</taxon>
        <taxon>Pezizomycotina</taxon>
        <taxon>Pezizomycetes</taxon>
        <taxon>Pezizales</taxon>
        <taxon>Pyronemataceae</taxon>
        <taxon>Sphaerosporella</taxon>
    </lineage>
</organism>